<dbReference type="PANTHER" id="PTHR47637:SF1">
    <property type="entry name" value="CHAPERONE SURA"/>
    <property type="match status" value="1"/>
</dbReference>
<sequence>MRPLLRTFRLAAPVLFVSLLCLAAVVVVAPRAEQINKIAAVVNGEMITFFDVQAQATPELMRLGLDRNNPSHQEAVRKVHLQVLDSMISDILMNQEAERWKITVQDNEVENELRKFVQRSQLSQQEFERQLTQQGLSMDIMRDRVRKGILRHRLLTLMIARKIVITQEDVKKYYEAHKSQFVTDRMVRLGLVIFAPTANADALADRVRTGQMTFEQLAATESIGPNPGSGGDIGTLKWTDLAPAWKEALDGLKAGETSKVILVEGRKAMLKLVTVTTGRSQTVEEATPEIENILREPKLQERFTEYTKQLHDKAVIDIRI</sequence>
<evidence type="ECO:0000259" key="3">
    <source>
        <dbReference type="PROSITE" id="PS50198"/>
    </source>
</evidence>
<comment type="caution">
    <text evidence="4">The sequence shown here is derived from an EMBL/GenBank/DDBJ whole genome shotgun (WGS) entry which is preliminary data.</text>
</comment>
<evidence type="ECO:0000256" key="1">
    <source>
        <dbReference type="ARBA" id="ARBA00022729"/>
    </source>
</evidence>
<dbReference type="EMBL" id="VRYY01000101">
    <property type="protein sequence ID" value="MBG3876325.1"/>
    <property type="molecule type" value="Genomic_DNA"/>
</dbReference>
<dbReference type="SUPFAM" id="SSF109998">
    <property type="entry name" value="Triger factor/SurA peptide-binding domain-like"/>
    <property type="match status" value="1"/>
</dbReference>
<keyword evidence="2" id="KW-0697">Rotamase</keyword>
<name>A0ABS0J1N6_9BACT</name>
<dbReference type="PANTHER" id="PTHR47637">
    <property type="entry name" value="CHAPERONE SURA"/>
    <property type="match status" value="1"/>
</dbReference>
<dbReference type="GO" id="GO:0016853">
    <property type="term" value="F:isomerase activity"/>
    <property type="evidence" value="ECO:0007669"/>
    <property type="project" value="UniProtKB-KW"/>
</dbReference>
<dbReference type="Gene3D" id="1.10.4030.10">
    <property type="entry name" value="Porin chaperone SurA, peptide-binding domain"/>
    <property type="match status" value="1"/>
</dbReference>
<keyword evidence="5" id="KW-1185">Reference proteome</keyword>
<dbReference type="PROSITE" id="PS50198">
    <property type="entry name" value="PPIC_PPIASE_2"/>
    <property type="match status" value="1"/>
</dbReference>
<dbReference type="SUPFAM" id="SSF54534">
    <property type="entry name" value="FKBP-like"/>
    <property type="match status" value="1"/>
</dbReference>
<gene>
    <name evidence="4" type="ORF">FVW20_04615</name>
</gene>
<dbReference type="InterPro" id="IPR050280">
    <property type="entry name" value="OMP_Chaperone_SurA"/>
</dbReference>
<evidence type="ECO:0000313" key="4">
    <source>
        <dbReference type="EMBL" id="MBG3876325.1"/>
    </source>
</evidence>
<keyword evidence="2 4" id="KW-0413">Isomerase</keyword>
<feature type="domain" description="PpiC" evidence="3">
    <location>
        <begin position="160"/>
        <end position="274"/>
    </location>
</feature>
<dbReference type="InterPro" id="IPR046357">
    <property type="entry name" value="PPIase_dom_sf"/>
</dbReference>
<organism evidence="4 5">
    <name type="scientific">Nitratidesulfovibrio oxamicus</name>
    <dbReference type="NCBI Taxonomy" id="32016"/>
    <lineage>
        <taxon>Bacteria</taxon>
        <taxon>Pseudomonadati</taxon>
        <taxon>Thermodesulfobacteriota</taxon>
        <taxon>Desulfovibrionia</taxon>
        <taxon>Desulfovibrionales</taxon>
        <taxon>Desulfovibrionaceae</taxon>
        <taxon>Nitratidesulfovibrio</taxon>
    </lineage>
</organism>
<dbReference type="RefSeq" id="WP_196608491.1">
    <property type="nucleotide sequence ID" value="NZ_VRYY01000101.1"/>
</dbReference>
<dbReference type="Proteomes" id="UP001194469">
    <property type="component" value="Unassembled WGS sequence"/>
</dbReference>
<dbReference type="Pfam" id="PF13624">
    <property type="entry name" value="SurA_N_3"/>
    <property type="match status" value="1"/>
</dbReference>
<reference evidence="4 5" key="1">
    <citation type="submission" date="2019-08" db="EMBL/GenBank/DDBJ databases">
        <authorList>
            <person name="Luo N."/>
        </authorList>
    </citation>
    <scope>NUCLEOTIDE SEQUENCE [LARGE SCALE GENOMIC DNA]</scope>
    <source>
        <strain evidence="4 5">NCIMB 9442</strain>
    </source>
</reference>
<proteinExistence type="predicted"/>
<evidence type="ECO:0000313" key="5">
    <source>
        <dbReference type="Proteomes" id="UP001194469"/>
    </source>
</evidence>
<dbReference type="InterPro" id="IPR000297">
    <property type="entry name" value="PPIase_PpiC"/>
</dbReference>
<protein>
    <submittedName>
        <fullName evidence="4">Peptidylprolyl isomerase</fullName>
    </submittedName>
</protein>
<keyword evidence="1" id="KW-0732">Signal</keyword>
<dbReference type="InterPro" id="IPR027304">
    <property type="entry name" value="Trigger_fact/SurA_dom_sf"/>
</dbReference>
<dbReference type="Pfam" id="PF13145">
    <property type="entry name" value="Rotamase_2"/>
    <property type="match status" value="1"/>
</dbReference>
<evidence type="ECO:0000256" key="2">
    <source>
        <dbReference type="PROSITE-ProRule" id="PRU00278"/>
    </source>
</evidence>
<accession>A0ABS0J1N6</accession>
<dbReference type="Gene3D" id="3.10.50.40">
    <property type="match status" value="1"/>
</dbReference>